<proteinExistence type="predicted"/>
<keyword evidence="1" id="KW-1133">Transmembrane helix</keyword>
<evidence type="ECO:0000256" key="1">
    <source>
        <dbReference type="SAM" id="Phobius"/>
    </source>
</evidence>
<keyword evidence="1" id="KW-0812">Transmembrane</keyword>
<dbReference type="RefSeq" id="WP_237875152.1">
    <property type="nucleotide sequence ID" value="NZ_JAKLTR010000014.1"/>
</dbReference>
<dbReference type="Proteomes" id="UP001165367">
    <property type="component" value="Unassembled WGS sequence"/>
</dbReference>
<accession>A0ABS9KWK1</accession>
<evidence type="ECO:0008006" key="4">
    <source>
        <dbReference type="Google" id="ProtNLM"/>
    </source>
</evidence>
<dbReference type="EMBL" id="JAKLTR010000014">
    <property type="protein sequence ID" value="MCG2616614.1"/>
    <property type="molecule type" value="Genomic_DNA"/>
</dbReference>
<comment type="caution">
    <text evidence="2">The sequence shown here is derived from an EMBL/GenBank/DDBJ whole genome shotgun (WGS) entry which is preliminary data.</text>
</comment>
<feature type="transmembrane region" description="Helical" evidence="1">
    <location>
        <begin position="12"/>
        <end position="32"/>
    </location>
</feature>
<sequence length="116" mass="13632">MNIKLKNWLSLVGFILFILAILFGGPAMTRWLNNKYKQRIDRNGEFLKAVVTRRKTFKGRLVYFSYSFNGTNYENREQNDCLFDLLNKGDTILIKVDITEPENSYVVMPDCNDHEE</sequence>
<reference evidence="2" key="1">
    <citation type="submission" date="2022-01" db="EMBL/GenBank/DDBJ databases">
        <authorList>
            <person name="Jo J.-H."/>
            <person name="Im W.-T."/>
        </authorList>
    </citation>
    <scope>NUCLEOTIDE SEQUENCE</scope>
    <source>
        <strain evidence="2">NA20</strain>
    </source>
</reference>
<name>A0ABS9KWK1_9BACT</name>
<keyword evidence="3" id="KW-1185">Reference proteome</keyword>
<evidence type="ECO:0000313" key="3">
    <source>
        <dbReference type="Proteomes" id="UP001165367"/>
    </source>
</evidence>
<keyword evidence="1" id="KW-0472">Membrane</keyword>
<gene>
    <name evidence="2" type="ORF">LZZ85_20105</name>
</gene>
<evidence type="ECO:0000313" key="2">
    <source>
        <dbReference type="EMBL" id="MCG2616614.1"/>
    </source>
</evidence>
<protein>
    <recommendedName>
        <fullName evidence="4">DUF3592 domain-containing protein</fullName>
    </recommendedName>
</protein>
<organism evidence="2 3">
    <name type="scientific">Terrimonas ginsenosidimutans</name>
    <dbReference type="NCBI Taxonomy" id="2908004"/>
    <lineage>
        <taxon>Bacteria</taxon>
        <taxon>Pseudomonadati</taxon>
        <taxon>Bacteroidota</taxon>
        <taxon>Chitinophagia</taxon>
        <taxon>Chitinophagales</taxon>
        <taxon>Chitinophagaceae</taxon>
        <taxon>Terrimonas</taxon>
    </lineage>
</organism>